<organism evidence="1 2">
    <name type="scientific">Anisodus tanguticus</name>
    <dbReference type="NCBI Taxonomy" id="243964"/>
    <lineage>
        <taxon>Eukaryota</taxon>
        <taxon>Viridiplantae</taxon>
        <taxon>Streptophyta</taxon>
        <taxon>Embryophyta</taxon>
        <taxon>Tracheophyta</taxon>
        <taxon>Spermatophyta</taxon>
        <taxon>Magnoliopsida</taxon>
        <taxon>eudicotyledons</taxon>
        <taxon>Gunneridae</taxon>
        <taxon>Pentapetalae</taxon>
        <taxon>asterids</taxon>
        <taxon>lamiids</taxon>
        <taxon>Solanales</taxon>
        <taxon>Solanaceae</taxon>
        <taxon>Solanoideae</taxon>
        <taxon>Hyoscyameae</taxon>
        <taxon>Anisodus</taxon>
    </lineage>
</organism>
<name>A0AAE1T241_9SOLA</name>
<dbReference type="AlphaFoldDB" id="A0AAE1T241"/>
<dbReference type="EMBL" id="JAVYJV010000001">
    <property type="protein sequence ID" value="KAK4380013.1"/>
    <property type="molecule type" value="Genomic_DNA"/>
</dbReference>
<sequence length="164" mass="19250">MENAYIKEFYQIIKEQLRKTFRKSDHVELSSNFKARRGHAMTLAQQGRRAKSELRKSVQGAKQDKFIERISAKLAEIQAGTETYNDLQYQNLGINTSKSMNNLKPTLSYEEGWPILQKQAIKASRRVRTREEKEYPTHTLWPSELPTAKPLKYRTLRKLQHVRS</sequence>
<dbReference type="Proteomes" id="UP001291623">
    <property type="component" value="Unassembled WGS sequence"/>
</dbReference>
<proteinExistence type="predicted"/>
<keyword evidence="2" id="KW-1185">Reference proteome</keyword>
<evidence type="ECO:0000313" key="2">
    <source>
        <dbReference type="Proteomes" id="UP001291623"/>
    </source>
</evidence>
<protein>
    <submittedName>
        <fullName evidence="1">Uncharacterized protein</fullName>
    </submittedName>
</protein>
<reference evidence="1" key="1">
    <citation type="submission" date="2023-12" db="EMBL/GenBank/DDBJ databases">
        <title>Genome assembly of Anisodus tanguticus.</title>
        <authorList>
            <person name="Wang Y.-J."/>
        </authorList>
    </citation>
    <scope>NUCLEOTIDE SEQUENCE</scope>
    <source>
        <strain evidence="1">KB-2021</strain>
        <tissue evidence="1">Leaf</tissue>
    </source>
</reference>
<accession>A0AAE1T241</accession>
<evidence type="ECO:0000313" key="1">
    <source>
        <dbReference type="EMBL" id="KAK4380013.1"/>
    </source>
</evidence>
<gene>
    <name evidence="1" type="ORF">RND71_001875</name>
</gene>
<comment type="caution">
    <text evidence="1">The sequence shown here is derived from an EMBL/GenBank/DDBJ whole genome shotgun (WGS) entry which is preliminary data.</text>
</comment>